<dbReference type="PANTHER" id="PTHR38041:SF1">
    <property type="entry name" value="CHORISMATE MUTASE"/>
    <property type="match status" value="1"/>
</dbReference>
<keyword evidence="2" id="KW-0413">Isomerase</keyword>
<protein>
    <recommendedName>
        <fullName evidence="1">chorismate mutase</fullName>
        <ecNumber evidence="1">5.4.99.5</ecNumber>
    </recommendedName>
</protein>
<dbReference type="EC" id="5.4.99.5" evidence="1"/>
<organism evidence="4 5">
    <name type="scientific">Paracoccus homiensis</name>
    <dbReference type="NCBI Taxonomy" id="364199"/>
    <lineage>
        <taxon>Bacteria</taxon>
        <taxon>Pseudomonadati</taxon>
        <taxon>Pseudomonadota</taxon>
        <taxon>Alphaproteobacteria</taxon>
        <taxon>Rhodobacterales</taxon>
        <taxon>Paracoccaceae</taxon>
        <taxon>Paracoccus</taxon>
    </lineage>
</organism>
<dbReference type="InterPro" id="IPR036979">
    <property type="entry name" value="CM_dom_sf"/>
</dbReference>
<dbReference type="InterPro" id="IPR051331">
    <property type="entry name" value="Chorismate_mutase-related"/>
</dbReference>
<dbReference type="Proteomes" id="UP000199180">
    <property type="component" value="Unassembled WGS sequence"/>
</dbReference>
<dbReference type="AlphaFoldDB" id="A0A1H9ZVZ5"/>
<name>A0A1H9ZVZ5_9RHOB</name>
<dbReference type="PANTHER" id="PTHR38041">
    <property type="entry name" value="CHORISMATE MUTASE"/>
    <property type="match status" value="1"/>
</dbReference>
<dbReference type="SUPFAM" id="SSF48600">
    <property type="entry name" value="Chorismate mutase II"/>
    <property type="match status" value="1"/>
</dbReference>
<keyword evidence="5" id="KW-1185">Reference proteome</keyword>
<dbReference type="EMBL" id="FOHO01000002">
    <property type="protein sequence ID" value="SES85937.1"/>
    <property type="molecule type" value="Genomic_DNA"/>
</dbReference>
<dbReference type="GO" id="GO:0046417">
    <property type="term" value="P:chorismate metabolic process"/>
    <property type="evidence" value="ECO:0007669"/>
    <property type="project" value="InterPro"/>
</dbReference>
<dbReference type="GO" id="GO:0009697">
    <property type="term" value="P:salicylic acid biosynthetic process"/>
    <property type="evidence" value="ECO:0007669"/>
    <property type="project" value="TreeGrafter"/>
</dbReference>
<dbReference type="Gene3D" id="1.20.59.10">
    <property type="entry name" value="Chorismate mutase"/>
    <property type="match status" value="1"/>
</dbReference>
<gene>
    <name evidence="4" type="ORF">SAMN04489858_10213</name>
</gene>
<dbReference type="STRING" id="364199.SAMN04489858_10213"/>
<feature type="domain" description="Chorismate mutase" evidence="3">
    <location>
        <begin position="4"/>
        <end position="95"/>
    </location>
</feature>
<evidence type="ECO:0000259" key="3">
    <source>
        <dbReference type="PROSITE" id="PS51168"/>
    </source>
</evidence>
<dbReference type="RefSeq" id="WP_245739108.1">
    <property type="nucleotide sequence ID" value="NZ_FOHO01000002.1"/>
</dbReference>
<proteinExistence type="predicted"/>
<dbReference type="GO" id="GO:0004106">
    <property type="term" value="F:chorismate mutase activity"/>
    <property type="evidence" value="ECO:0007669"/>
    <property type="project" value="UniProtKB-EC"/>
</dbReference>
<evidence type="ECO:0000256" key="2">
    <source>
        <dbReference type="ARBA" id="ARBA00023235"/>
    </source>
</evidence>
<dbReference type="PROSITE" id="PS51168">
    <property type="entry name" value="CHORISMATE_MUT_2"/>
    <property type="match status" value="1"/>
</dbReference>
<evidence type="ECO:0000313" key="5">
    <source>
        <dbReference type="Proteomes" id="UP000199180"/>
    </source>
</evidence>
<evidence type="ECO:0000256" key="1">
    <source>
        <dbReference type="ARBA" id="ARBA00012404"/>
    </source>
</evidence>
<sequence>MANLDDITDMTTLRAEIDALDRDLIALFARRRQMIDCAARIKQTQDLPARIDWRVEEVVMNARRNADAAGLDPDLFEAIWRRLVDAAIEQEDRQLKGSRP</sequence>
<dbReference type="Pfam" id="PF01817">
    <property type="entry name" value="CM_2"/>
    <property type="match status" value="1"/>
</dbReference>
<dbReference type="SMART" id="SM00830">
    <property type="entry name" value="CM_2"/>
    <property type="match status" value="1"/>
</dbReference>
<dbReference type="InterPro" id="IPR002701">
    <property type="entry name" value="CM_II_prokaryot"/>
</dbReference>
<evidence type="ECO:0000313" key="4">
    <source>
        <dbReference type="EMBL" id="SES85937.1"/>
    </source>
</evidence>
<accession>A0A1H9ZVZ5</accession>
<reference evidence="4 5" key="1">
    <citation type="submission" date="2016-10" db="EMBL/GenBank/DDBJ databases">
        <authorList>
            <person name="de Groot N.N."/>
        </authorList>
    </citation>
    <scope>NUCLEOTIDE SEQUENCE [LARGE SCALE GENOMIC DNA]</scope>
    <source>
        <strain evidence="4 5">DSM 17862</strain>
    </source>
</reference>
<dbReference type="InterPro" id="IPR036263">
    <property type="entry name" value="Chorismate_II_sf"/>
</dbReference>